<dbReference type="Proteomes" id="UP000325440">
    <property type="component" value="Unassembled WGS sequence"/>
</dbReference>
<protein>
    <submittedName>
        <fullName evidence="1">Ribonuclease H-like domain</fullName>
    </submittedName>
</protein>
<evidence type="ECO:0000313" key="2">
    <source>
        <dbReference type="Proteomes" id="UP000325440"/>
    </source>
</evidence>
<keyword evidence="2" id="KW-1185">Reference proteome</keyword>
<gene>
    <name evidence="1" type="ORF">CINCED_3A003570</name>
</gene>
<dbReference type="Gene3D" id="3.30.420.10">
    <property type="entry name" value="Ribonuclease H-like superfamily/Ribonuclease H"/>
    <property type="match status" value="1"/>
</dbReference>
<proteinExistence type="predicted"/>
<dbReference type="PANTHER" id="PTHR47331:SF2">
    <property type="match status" value="1"/>
</dbReference>
<dbReference type="PANTHER" id="PTHR47331">
    <property type="entry name" value="PHD-TYPE DOMAIN-CONTAINING PROTEIN"/>
    <property type="match status" value="1"/>
</dbReference>
<dbReference type="EMBL" id="CABPRJ010002370">
    <property type="protein sequence ID" value="VVC43503.1"/>
    <property type="molecule type" value="Genomic_DNA"/>
</dbReference>
<accession>A0A5E4NIH9</accession>
<dbReference type="GO" id="GO:0003676">
    <property type="term" value="F:nucleic acid binding"/>
    <property type="evidence" value="ECO:0007669"/>
    <property type="project" value="InterPro"/>
</dbReference>
<reference evidence="1 2" key="1">
    <citation type="submission" date="2019-08" db="EMBL/GenBank/DDBJ databases">
        <authorList>
            <person name="Alioto T."/>
            <person name="Alioto T."/>
            <person name="Gomez Garrido J."/>
        </authorList>
    </citation>
    <scope>NUCLEOTIDE SEQUENCE [LARGE SCALE GENOMIC DNA]</scope>
</reference>
<organism evidence="1 2">
    <name type="scientific">Cinara cedri</name>
    <dbReference type="NCBI Taxonomy" id="506608"/>
    <lineage>
        <taxon>Eukaryota</taxon>
        <taxon>Metazoa</taxon>
        <taxon>Ecdysozoa</taxon>
        <taxon>Arthropoda</taxon>
        <taxon>Hexapoda</taxon>
        <taxon>Insecta</taxon>
        <taxon>Pterygota</taxon>
        <taxon>Neoptera</taxon>
        <taxon>Paraneoptera</taxon>
        <taxon>Hemiptera</taxon>
        <taxon>Sternorrhyncha</taxon>
        <taxon>Aphidomorpha</taxon>
        <taxon>Aphidoidea</taxon>
        <taxon>Aphididae</taxon>
        <taxon>Lachninae</taxon>
        <taxon>Cinara</taxon>
    </lineage>
</organism>
<evidence type="ECO:0000313" key="1">
    <source>
        <dbReference type="EMBL" id="VVC43503.1"/>
    </source>
</evidence>
<dbReference type="OrthoDB" id="6623406at2759"/>
<sequence length="168" mass="18731">MTARAVVGKCVKCVRASPKFTTLLMGQLTKDRVPMSRPFSMIGVDFAGPFIRSGICRITGNKAWKSVLICFATKAVHLEIVEDMTSNAFMACLRIIILVLINQKSLKITDVIEENSEGPDQIKKYCGSSYSVLKEQKALSSITFMKALSSSYLKQNTLYNIECNKYKI</sequence>
<name>A0A5E4NIH9_9HEMI</name>
<dbReference type="AlphaFoldDB" id="A0A5E4NIH9"/>
<dbReference type="InterPro" id="IPR036397">
    <property type="entry name" value="RNaseH_sf"/>
</dbReference>